<gene>
    <name evidence="1" type="ORF">AVEN_69169_1</name>
</gene>
<organism evidence="1 2">
    <name type="scientific">Araneus ventricosus</name>
    <name type="common">Orbweaver spider</name>
    <name type="synonym">Epeira ventricosa</name>
    <dbReference type="NCBI Taxonomy" id="182803"/>
    <lineage>
        <taxon>Eukaryota</taxon>
        <taxon>Metazoa</taxon>
        <taxon>Ecdysozoa</taxon>
        <taxon>Arthropoda</taxon>
        <taxon>Chelicerata</taxon>
        <taxon>Arachnida</taxon>
        <taxon>Araneae</taxon>
        <taxon>Araneomorphae</taxon>
        <taxon>Entelegynae</taxon>
        <taxon>Araneoidea</taxon>
        <taxon>Araneidae</taxon>
        <taxon>Araneus</taxon>
    </lineage>
</organism>
<accession>A0A4Y2FVX9</accession>
<feature type="non-terminal residue" evidence="1">
    <location>
        <position position="58"/>
    </location>
</feature>
<evidence type="ECO:0000313" key="1">
    <source>
        <dbReference type="EMBL" id="GBM45311.1"/>
    </source>
</evidence>
<comment type="caution">
    <text evidence="1">The sequence shown here is derived from an EMBL/GenBank/DDBJ whole genome shotgun (WGS) entry which is preliminary data.</text>
</comment>
<name>A0A4Y2FVX9_ARAVE</name>
<keyword evidence="2" id="KW-1185">Reference proteome</keyword>
<dbReference type="AlphaFoldDB" id="A0A4Y2FVX9"/>
<dbReference type="Proteomes" id="UP000499080">
    <property type="component" value="Unassembled WGS sequence"/>
</dbReference>
<sequence>MKATGWSTHPSEHLQPNQISFEDGKAYIARKNIINIFTDGSKAEHDLELPSASRPMTS</sequence>
<protein>
    <submittedName>
        <fullName evidence="1">Uncharacterized protein</fullName>
    </submittedName>
</protein>
<dbReference type="EMBL" id="BGPR01097373">
    <property type="protein sequence ID" value="GBM45311.1"/>
    <property type="molecule type" value="Genomic_DNA"/>
</dbReference>
<evidence type="ECO:0000313" key="2">
    <source>
        <dbReference type="Proteomes" id="UP000499080"/>
    </source>
</evidence>
<dbReference type="OrthoDB" id="6433533at2759"/>
<reference evidence="1 2" key="1">
    <citation type="journal article" date="2019" name="Sci. Rep.">
        <title>Orb-weaving spider Araneus ventricosus genome elucidates the spidroin gene catalogue.</title>
        <authorList>
            <person name="Kono N."/>
            <person name="Nakamura H."/>
            <person name="Ohtoshi R."/>
            <person name="Moran D.A.P."/>
            <person name="Shinohara A."/>
            <person name="Yoshida Y."/>
            <person name="Fujiwara M."/>
            <person name="Mori M."/>
            <person name="Tomita M."/>
            <person name="Arakawa K."/>
        </authorList>
    </citation>
    <scope>NUCLEOTIDE SEQUENCE [LARGE SCALE GENOMIC DNA]</scope>
</reference>
<proteinExistence type="predicted"/>